<keyword evidence="3" id="KW-1185">Reference proteome</keyword>
<feature type="compositionally biased region" description="Polar residues" evidence="1">
    <location>
        <begin position="59"/>
        <end position="70"/>
    </location>
</feature>
<name>A0ABN1GK49_9HYPH</name>
<sequence>MANIGLGMLGGAASGAATNGLSSGLASGAINGLTDFGNSLQGLQKAFGGGQGGGMPSAADQSGQPQYGNNSGNALAGYVMQLLNQGRQAG</sequence>
<dbReference type="RefSeq" id="WP_343807541.1">
    <property type="nucleotide sequence ID" value="NZ_BAAADE010000010.1"/>
</dbReference>
<organism evidence="2 3">
    <name type="scientific">Paenochrobactrum glaciei</name>
    <dbReference type="NCBI Taxonomy" id="486407"/>
    <lineage>
        <taxon>Bacteria</taxon>
        <taxon>Pseudomonadati</taxon>
        <taxon>Pseudomonadota</taxon>
        <taxon>Alphaproteobacteria</taxon>
        <taxon>Hyphomicrobiales</taxon>
        <taxon>Brucellaceae</taxon>
        <taxon>Paenochrobactrum</taxon>
    </lineage>
</organism>
<accession>A0ABN1GK49</accession>
<gene>
    <name evidence="2" type="ORF">GCM10008943_30730</name>
</gene>
<protein>
    <submittedName>
        <fullName evidence="2">Uncharacterized protein</fullName>
    </submittedName>
</protein>
<dbReference type="EMBL" id="BAAADE010000010">
    <property type="protein sequence ID" value="GAA0613206.1"/>
    <property type="molecule type" value="Genomic_DNA"/>
</dbReference>
<evidence type="ECO:0000313" key="2">
    <source>
        <dbReference type="EMBL" id="GAA0613206.1"/>
    </source>
</evidence>
<evidence type="ECO:0000256" key="1">
    <source>
        <dbReference type="SAM" id="MobiDB-lite"/>
    </source>
</evidence>
<proteinExistence type="predicted"/>
<reference evidence="2 3" key="1">
    <citation type="journal article" date="2019" name="Int. J. Syst. Evol. Microbiol.">
        <title>The Global Catalogue of Microorganisms (GCM) 10K type strain sequencing project: providing services to taxonomists for standard genome sequencing and annotation.</title>
        <authorList>
            <consortium name="The Broad Institute Genomics Platform"/>
            <consortium name="The Broad Institute Genome Sequencing Center for Infectious Disease"/>
            <person name="Wu L."/>
            <person name="Ma J."/>
        </authorList>
    </citation>
    <scope>NUCLEOTIDE SEQUENCE [LARGE SCALE GENOMIC DNA]</scope>
    <source>
        <strain evidence="2 3">JCM 15115</strain>
    </source>
</reference>
<evidence type="ECO:0000313" key="3">
    <source>
        <dbReference type="Proteomes" id="UP001424441"/>
    </source>
</evidence>
<dbReference type="Proteomes" id="UP001424441">
    <property type="component" value="Unassembled WGS sequence"/>
</dbReference>
<comment type="caution">
    <text evidence="2">The sequence shown here is derived from an EMBL/GenBank/DDBJ whole genome shotgun (WGS) entry which is preliminary data.</text>
</comment>
<feature type="region of interest" description="Disordered" evidence="1">
    <location>
        <begin position="47"/>
        <end position="70"/>
    </location>
</feature>